<dbReference type="RefSeq" id="WP_003932163.1">
    <property type="nucleotide sequence ID" value="NZ_JH814696.1"/>
</dbReference>
<dbReference type="PANTHER" id="PTHR30290">
    <property type="entry name" value="PERIPLASMIC BINDING COMPONENT OF ABC TRANSPORTER"/>
    <property type="match status" value="1"/>
</dbReference>
<evidence type="ECO:0000256" key="2">
    <source>
        <dbReference type="ARBA" id="ARBA00005695"/>
    </source>
</evidence>
<sequence length="548" mass="59073">MNTSRYPATVALLGALTLTLSACSGSGTDASSEPAGDPVPGGTLTYALAEWPKCVDPVLRARGLSAPEHFADRLTDQDRETGEVIPRLAESWEIAPGAKSFTLHLRDDVTFSDGTPLTAELVKANLDNLKAITKSGQSETQIISALNTYQGTTVVDPHTVRVDFTEPELGFLRNLSDPYFSVYAPATLEAPLEERCAGKNLIGSGPYVISEVINQQRITLDKRDDYNWPTPGVTDHEGAAYLDRIVFEVVPESGVRVGGLTSGQFDIVDDVPVIDQDAVKRQGAEILTATTPNLVPGLRQNPLSPLGRDLVVRQAIQKAIDREEIRDTLYSDEYNIPTSAIAANTPLWQDKSEFLQYQPEEAQNLLADNGWAKGADRVWAKDGLRLAPKIMIITGSSQGATQQELELIQQQLTKVGIAVQILPVTQAEYSSLMKNKADAGYDFLTGSGPAKDVDFLVGLFQNTNQALQGSNQLDLEEAAATLNRAATDEDRAAAAGALQEKLLRDGYWIPVREQTKAVGVAPDVHGVSIDPYGATVLFDAWRTGGGGS</sequence>
<reference evidence="7 8" key="1">
    <citation type="journal article" date="2012" name="J. Bacteriol.">
        <title>Complete Genome Sequence of Mycobacterium vaccae Type Strain ATCC 25954.</title>
        <authorList>
            <person name="Ho Y.S."/>
            <person name="Adroub S.A."/>
            <person name="Abadi M."/>
            <person name="Al Alwan B."/>
            <person name="Alkhateeb R."/>
            <person name="Gao G."/>
            <person name="Ragab A."/>
            <person name="Ali S."/>
            <person name="van Soolingen D."/>
            <person name="Bitter W."/>
            <person name="Pain A."/>
            <person name="Abdallah A.M."/>
        </authorList>
    </citation>
    <scope>NUCLEOTIDE SEQUENCE [LARGE SCALE GENOMIC DNA]</scope>
    <source>
        <strain evidence="7 8">ATCC 25954</strain>
    </source>
</reference>
<evidence type="ECO:0000313" key="8">
    <source>
        <dbReference type="Proteomes" id="UP000006072"/>
    </source>
</evidence>
<keyword evidence="8" id="KW-1185">Reference proteome</keyword>
<proteinExistence type="inferred from homology"/>
<accession>K0V2D4</accession>
<comment type="caution">
    <text evidence="7">The sequence shown here is derived from an EMBL/GenBank/DDBJ whole genome shotgun (WGS) entry which is preliminary data.</text>
</comment>
<dbReference type="InterPro" id="IPR000914">
    <property type="entry name" value="SBP_5_dom"/>
</dbReference>
<feature type="domain" description="Solute-binding protein family 5" evidence="6">
    <location>
        <begin position="83"/>
        <end position="461"/>
    </location>
</feature>
<evidence type="ECO:0000313" key="7">
    <source>
        <dbReference type="EMBL" id="EJZ09038.1"/>
    </source>
</evidence>
<feature type="signal peptide" evidence="5">
    <location>
        <begin position="1"/>
        <end position="22"/>
    </location>
</feature>
<evidence type="ECO:0000256" key="5">
    <source>
        <dbReference type="SAM" id="SignalP"/>
    </source>
</evidence>
<dbReference type="HOGENOM" id="CLU_017028_7_3_11"/>
<dbReference type="SUPFAM" id="SSF53850">
    <property type="entry name" value="Periplasmic binding protein-like II"/>
    <property type="match status" value="1"/>
</dbReference>
<dbReference type="InterPro" id="IPR030678">
    <property type="entry name" value="Peptide/Ni-bd"/>
</dbReference>
<dbReference type="PANTHER" id="PTHR30290:SF10">
    <property type="entry name" value="PERIPLASMIC OLIGOPEPTIDE-BINDING PROTEIN-RELATED"/>
    <property type="match status" value="1"/>
</dbReference>
<keyword evidence="4 5" id="KW-0732">Signal</keyword>
<protein>
    <submittedName>
        <fullName evidence="7">Transporter peptide-binding protein</fullName>
    </submittedName>
</protein>
<dbReference type="GO" id="GO:0043190">
    <property type="term" value="C:ATP-binding cassette (ABC) transporter complex"/>
    <property type="evidence" value="ECO:0007669"/>
    <property type="project" value="InterPro"/>
</dbReference>
<dbReference type="InterPro" id="IPR039424">
    <property type="entry name" value="SBP_5"/>
</dbReference>
<dbReference type="EMBL" id="ALQA01000025">
    <property type="protein sequence ID" value="EJZ09038.1"/>
    <property type="molecule type" value="Genomic_DNA"/>
</dbReference>
<evidence type="ECO:0000259" key="6">
    <source>
        <dbReference type="Pfam" id="PF00496"/>
    </source>
</evidence>
<keyword evidence="3" id="KW-0813">Transport</keyword>
<dbReference type="GO" id="GO:0042597">
    <property type="term" value="C:periplasmic space"/>
    <property type="evidence" value="ECO:0007669"/>
    <property type="project" value="UniProtKB-ARBA"/>
</dbReference>
<dbReference type="Proteomes" id="UP000006072">
    <property type="component" value="Unassembled WGS sequence"/>
</dbReference>
<dbReference type="GO" id="GO:0030313">
    <property type="term" value="C:cell envelope"/>
    <property type="evidence" value="ECO:0007669"/>
    <property type="project" value="UniProtKB-SubCell"/>
</dbReference>
<dbReference type="PROSITE" id="PS51257">
    <property type="entry name" value="PROKAR_LIPOPROTEIN"/>
    <property type="match status" value="1"/>
</dbReference>
<comment type="subcellular location">
    <subcellularLocation>
        <location evidence="1">Cell envelope</location>
    </subcellularLocation>
</comment>
<dbReference type="GO" id="GO:1904680">
    <property type="term" value="F:peptide transmembrane transporter activity"/>
    <property type="evidence" value="ECO:0007669"/>
    <property type="project" value="TreeGrafter"/>
</dbReference>
<comment type="similarity">
    <text evidence="2">Belongs to the bacterial solute-binding protein 5 family.</text>
</comment>
<dbReference type="PIRSF" id="PIRSF002741">
    <property type="entry name" value="MppA"/>
    <property type="match status" value="1"/>
</dbReference>
<name>K0V2D4_MYCVA</name>
<dbReference type="PATRIC" id="fig|1194972.3.peg.2677"/>
<evidence type="ECO:0000256" key="4">
    <source>
        <dbReference type="ARBA" id="ARBA00022729"/>
    </source>
</evidence>
<dbReference type="Pfam" id="PF00496">
    <property type="entry name" value="SBP_bac_5"/>
    <property type="match status" value="1"/>
</dbReference>
<organism evidence="7 8">
    <name type="scientific">Mycolicibacterium vaccae ATCC 25954</name>
    <dbReference type="NCBI Taxonomy" id="1194972"/>
    <lineage>
        <taxon>Bacteria</taxon>
        <taxon>Bacillati</taxon>
        <taxon>Actinomycetota</taxon>
        <taxon>Actinomycetes</taxon>
        <taxon>Mycobacteriales</taxon>
        <taxon>Mycobacteriaceae</taxon>
        <taxon>Mycolicibacterium</taxon>
    </lineage>
</organism>
<feature type="chain" id="PRO_5039284140" evidence="5">
    <location>
        <begin position="23"/>
        <end position="548"/>
    </location>
</feature>
<evidence type="ECO:0000256" key="1">
    <source>
        <dbReference type="ARBA" id="ARBA00004196"/>
    </source>
</evidence>
<dbReference type="GO" id="GO:0015833">
    <property type="term" value="P:peptide transport"/>
    <property type="evidence" value="ECO:0007669"/>
    <property type="project" value="TreeGrafter"/>
</dbReference>
<dbReference type="Gene3D" id="3.40.190.10">
    <property type="entry name" value="Periplasmic binding protein-like II"/>
    <property type="match status" value="1"/>
</dbReference>
<gene>
    <name evidence="7" type="ORF">MVAC_13401</name>
</gene>
<dbReference type="eggNOG" id="COG0747">
    <property type="taxonomic scope" value="Bacteria"/>
</dbReference>
<dbReference type="AlphaFoldDB" id="K0V2D4"/>
<dbReference type="Gene3D" id="3.10.105.10">
    <property type="entry name" value="Dipeptide-binding Protein, Domain 3"/>
    <property type="match status" value="1"/>
</dbReference>
<evidence type="ECO:0000256" key="3">
    <source>
        <dbReference type="ARBA" id="ARBA00022448"/>
    </source>
</evidence>